<gene>
    <name evidence="1" type="ORF">NLU13_3344</name>
</gene>
<dbReference type="Proteomes" id="UP001175261">
    <property type="component" value="Unassembled WGS sequence"/>
</dbReference>
<protein>
    <submittedName>
        <fullName evidence="1">Uncharacterized protein</fullName>
    </submittedName>
</protein>
<dbReference type="AlphaFoldDB" id="A0AA39GMK0"/>
<keyword evidence="2" id="KW-1185">Reference proteome</keyword>
<organism evidence="1 2">
    <name type="scientific">Sarocladium strictum</name>
    <name type="common">Black bundle disease fungus</name>
    <name type="synonym">Acremonium strictum</name>
    <dbReference type="NCBI Taxonomy" id="5046"/>
    <lineage>
        <taxon>Eukaryota</taxon>
        <taxon>Fungi</taxon>
        <taxon>Dikarya</taxon>
        <taxon>Ascomycota</taxon>
        <taxon>Pezizomycotina</taxon>
        <taxon>Sordariomycetes</taxon>
        <taxon>Hypocreomycetidae</taxon>
        <taxon>Hypocreales</taxon>
        <taxon>Sarocladiaceae</taxon>
        <taxon>Sarocladium</taxon>
    </lineage>
</organism>
<name>A0AA39GMK0_SARSR</name>
<accession>A0AA39GMK0</accession>
<comment type="caution">
    <text evidence="1">The sequence shown here is derived from an EMBL/GenBank/DDBJ whole genome shotgun (WGS) entry which is preliminary data.</text>
</comment>
<proteinExistence type="predicted"/>
<reference evidence="1" key="1">
    <citation type="submission" date="2022-10" db="EMBL/GenBank/DDBJ databases">
        <title>Determination and structural analysis of whole genome sequence of Sarocladium strictum F4-1.</title>
        <authorList>
            <person name="Hu L."/>
            <person name="Jiang Y."/>
        </authorList>
    </citation>
    <scope>NUCLEOTIDE SEQUENCE</scope>
    <source>
        <strain evidence="1">F4-1</strain>
    </source>
</reference>
<sequence length="240" mass="26740">MSRLRSVGRALGLAAKVATGVSVPAAGVFYLQTRNCHFETFNSKTDEAFFKNDLFNQINPWKKPYSADSCVREVPFESLDPALLDDAGNGGTQLIERFTQGLWGGPGYAIQRRIMKFTINERNRDDVWSKQDLLQCKYDPGTYVTNHFSVISKTPTSIMMRGCFDPHQSPLKPMETDNVVEIRAEIDNVKKVAILKLRVATFDGTEGASTAEDPFGGFGGWLHKRYSTALVESGARNCMK</sequence>
<evidence type="ECO:0000313" key="2">
    <source>
        <dbReference type="Proteomes" id="UP001175261"/>
    </source>
</evidence>
<evidence type="ECO:0000313" key="1">
    <source>
        <dbReference type="EMBL" id="KAK0389771.1"/>
    </source>
</evidence>
<dbReference type="EMBL" id="JAPDFR010000002">
    <property type="protein sequence ID" value="KAK0389771.1"/>
    <property type="molecule type" value="Genomic_DNA"/>
</dbReference>